<dbReference type="InterPro" id="IPR036163">
    <property type="entry name" value="HMA_dom_sf"/>
</dbReference>
<evidence type="ECO:0000256" key="2">
    <source>
        <dbReference type="ARBA" id="ARBA00022723"/>
    </source>
</evidence>
<keyword evidence="2" id="KW-0479">Metal-binding</keyword>
<dbReference type="AlphaFoldDB" id="A0AAN8UZ54"/>
<keyword evidence="7" id="KW-1185">Reference proteome</keyword>
<dbReference type="InterPro" id="IPR006121">
    <property type="entry name" value="HMA_dom"/>
</dbReference>
<gene>
    <name evidence="6" type="ORF">RJ641_016524</name>
</gene>
<dbReference type="PANTHER" id="PTHR46195:SF12">
    <property type="entry name" value="HEAVY METAL-ASSOCIATED ISOPRENYLATED PLANT PROTEIN 4"/>
    <property type="match status" value="1"/>
</dbReference>
<evidence type="ECO:0000256" key="3">
    <source>
        <dbReference type="ARBA" id="ARBA00023289"/>
    </source>
</evidence>
<dbReference type="CDD" id="cd00371">
    <property type="entry name" value="HMA"/>
    <property type="match status" value="1"/>
</dbReference>
<evidence type="ECO:0000313" key="6">
    <source>
        <dbReference type="EMBL" id="KAK6918102.1"/>
    </source>
</evidence>
<dbReference type="GO" id="GO:0046872">
    <property type="term" value="F:metal ion binding"/>
    <property type="evidence" value="ECO:0007669"/>
    <property type="project" value="UniProtKB-KW"/>
</dbReference>
<evidence type="ECO:0000313" key="7">
    <source>
        <dbReference type="Proteomes" id="UP001370490"/>
    </source>
</evidence>
<accession>A0AAN8UZ54</accession>
<dbReference type="PANTHER" id="PTHR46195">
    <property type="entry name" value="HEAVY METAL-ASSOCIATED ISOPRENYLATED PLANT PROTEIN 7"/>
    <property type="match status" value="1"/>
</dbReference>
<dbReference type="InterPro" id="IPR044577">
    <property type="entry name" value="HIPP4/7/8/17/18/19"/>
</dbReference>
<name>A0AAN8UZ54_9MAGN</name>
<dbReference type="PROSITE" id="PS50846">
    <property type="entry name" value="HMA_2"/>
    <property type="match status" value="1"/>
</dbReference>
<reference evidence="6 7" key="1">
    <citation type="submission" date="2023-12" db="EMBL/GenBank/DDBJ databases">
        <title>A high-quality genome assembly for Dillenia turbinata (Dilleniales).</title>
        <authorList>
            <person name="Chanderbali A."/>
        </authorList>
    </citation>
    <scope>NUCLEOTIDE SEQUENCE [LARGE SCALE GENOMIC DNA]</scope>
    <source>
        <strain evidence="6">LSX21</strain>
        <tissue evidence="6">Leaf</tissue>
    </source>
</reference>
<comment type="caution">
    <text evidence="6">The sequence shown here is derived from an EMBL/GenBank/DDBJ whole genome shotgun (WGS) entry which is preliminary data.</text>
</comment>
<evidence type="ECO:0000256" key="4">
    <source>
        <dbReference type="ARBA" id="ARBA00024045"/>
    </source>
</evidence>
<dbReference type="Proteomes" id="UP001370490">
    <property type="component" value="Unassembled WGS sequence"/>
</dbReference>
<keyword evidence="3" id="KW-0636">Prenylation</keyword>
<comment type="similarity">
    <text evidence="4">Belongs to the HIPP family.</text>
</comment>
<evidence type="ECO:0000256" key="1">
    <source>
        <dbReference type="ARBA" id="ARBA00022481"/>
    </source>
</evidence>
<keyword evidence="3" id="KW-0449">Lipoprotein</keyword>
<dbReference type="EMBL" id="JBAMMX010000022">
    <property type="protein sequence ID" value="KAK6918102.1"/>
    <property type="molecule type" value="Genomic_DNA"/>
</dbReference>
<organism evidence="6 7">
    <name type="scientific">Dillenia turbinata</name>
    <dbReference type="NCBI Taxonomy" id="194707"/>
    <lineage>
        <taxon>Eukaryota</taxon>
        <taxon>Viridiplantae</taxon>
        <taxon>Streptophyta</taxon>
        <taxon>Embryophyta</taxon>
        <taxon>Tracheophyta</taxon>
        <taxon>Spermatophyta</taxon>
        <taxon>Magnoliopsida</taxon>
        <taxon>eudicotyledons</taxon>
        <taxon>Gunneridae</taxon>
        <taxon>Pentapetalae</taxon>
        <taxon>Dilleniales</taxon>
        <taxon>Dilleniaceae</taxon>
        <taxon>Dillenia</taxon>
    </lineage>
</organism>
<dbReference type="Pfam" id="PF00403">
    <property type="entry name" value="HMA"/>
    <property type="match status" value="1"/>
</dbReference>
<sequence length="250" mass="28606">MEKSEKKEQVDEVITAVYKVDLNCPPCIPAVRKPLLSTQVSKIDTTWTGVHAVEADAEKGELKVKGRIDPRKIHVEIEKLSKKKVLMVSPAAKSKDDGANTKIEMETTTKSEKMVIKENKEPTLRVMTLKIHLHCESCAHELRKRLLKHKAIYSVKTNMKAETLTVEGPIEADKLVAYIKKKVHKHAEIIPSKQEKDEKKEKVTIETIKEKEKKEENEEEPKEGDVPYIIHYVYAPQWFSDENPNACFIL</sequence>
<feature type="domain" description="HMA" evidence="5">
    <location>
        <begin position="124"/>
        <end position="187"/>
    </location>
</feature>
<dbReference type="Gene3D" id="3.30.70.100">
    <property type="match status" value="2"/>
</dbReference>
<protein>
    <submittedName>
        <fullName evidence="6">Heavy metal-associated domain, HMA</fullName>
    </submittedName>
</protein>
<proteinExistence type="inferred from homology"/>
<keyword evidence="1" id="KW-0488">Methylation</keyword>
<evidence type="ECO:0000259" key="5">
    <source>
        <dbReference type="PROSITE" id="PS50846"/>
    </source>
</evidence>
<dbReference type="SUPFAM" id="SSF55008">
    <property type="entry name" value="HMA, heavy metal-associated domain"/>
    <property type="match status" value="1"/>
</dbReference>